<keyword evidence="11" id="KW-0067">ATP-binding</keyword>
<dbReference type="PIRSF" id="PIRSF000850">
    <property type="entry name" value="Phospholipase_D_PSS"/>
    <property type="match status" value="1"/>
</dbReference>
<dbReference type="PROSITE" id="PS50035">
    <property type="entry name" value="PLD"/>
    <property type="match status" value="1"/>
</dbReference>
<dbReference type="Pfam" id="PF00614">
    <property type="entry name" value="PLDc"/>
    <property type="match status" value="1"/>
</dbReference>
<evidence type="ECO:0000256" key="8">
    <source>
        <dbReference type="ARBA" id="ARBA00023209"/>
    </source>
</evidence>
<keyword evidence="14" id="KW-1185">Reference proteome</keyword>
<organism evidence="13 14">
    <name type="scientific">Necator americanus</name>
    <name type="common">Human hookworm</name>
    <dbReference type="NCBI Taxonomy" id="51031"/>
    <lineage>
        <taxon>Eukaryota</taxon>
        <taxon>Metazoa</taxon>
        <taxon>Ecdysozoa</taxon>
        <taxon>Nematoda</taxon>
        <taxon>Chromadorea</taxon>
        <taxon>Rhabditida</taxon>
        <taxon>Rhabditina</taxon>
        <taxon>Rhabditomorpha</taxon>
        <taxon>Strongyloidea</taxon>
        <taxon>Ancylostomatidae</taxon>
        <taxon>Bunostominae</taxon>
        <taxon>Necator</taxon>
    </lineage>
</organism>
<dbReference type="Pfam" id="PF13091">
    <property type="entry name" value="PLDc_2"/>
    <property type="match status" value="1"/>
</dbReference>
<dbReference type="CDD" id="cd09137">
    <property type="entry name" value="PLDc_PGS1_euk_2"/>
    <property type="match status" value="1"/>
</dbReference>
<reference evidence="13 14" key="1">
    <citation type="submission" date="2023-08" db="EMBL/GenBank/DDBJ databases">
        <title>A Necator americanus chromosomal reference genome.</title>
        <authorList>
            <person name="Ilik V."/>
            <person name="Petrzelkova K.J."/>
            <person name="Pardy F."/>
            <person name="Fuh T."/>
            <person name="Niatou-Singa F.S."/>
            <person name="Gouil Q."/>
            <person name="Baker L."/>
            <person name="Ritchie M.E."/>
            <person name="Jex A.R."/>
            <person name="Gazzola D."/>
            <person name="Li H."/>
            <person name="Toshio Fujiwara R."/>
            <person name="Zhan B."/>
            <person name="Aroian R.V."/>
            <person name="Pafco B."/>
            <person name="Schwarz E.M."/>
        </authorList>
    </citation>
    <scope>NUCLEOTIDE SEQUENCE [LARGE SCALE GENOMIC DNA]</scope>
    <source>
        <strain evidence="13 14">Aroian</strain>
        <tissue evidence="13">Whole animal</tissue>
    </source>
</reference>
<evidence type="ECO:0000256" key="4">
    <source>
        <dbReference type="ARBA" id="ARBA00022516"/>
    </source>
</evidence>
<accession>A0ABR1DYT4</accession>
<name>A0ABR1DYT4_NECAM</name>
<comment type="function">
    <text evidence="1 11">Functions in the biosynthesis of the anionic phospholipids phosphatidylglycerol and cardiolipin.</text>
</comment>
<dbReference type="CDD" id="cd09135">
    <property type="entry name" value="PLDc_PGS1_euk_1"/>
    <property type="match status" value="1"/>
</dbReference>
<dbReference type="PANTHER" id="PTHR12586">
    <property type="entry name" value="CDP-DIACYLGLYCEROL--SERINE O-PHOSPHATIDYLTRANSFERASE"/>
    <property type="match status" value="1"/>
</dbReference>
<protein>
    <recommendedName>
        <fullName evidence="11">CDP-diacylglycerol--glycerol-3-phosphate 3-phosphatidyltransferase</fullName>
        <ecNumber evidence="11">2.7.8.5</ecNumber>
    </recommendedName>
</protein>
<evidence type="ECO:0000256" key="3">
    <source>
        <dbReference type="ARBA" id="ARBA00010682"/>
    </source>
</evidence>
<comment type="subcellular location">
    <subcellularLocation>
        <location evidence="11">Mitochondrion</location>
    </subcellularLocation>
</comment>
<gene>
    <name evidence="13" type="primary">Necator_chrV.g18917</name>
    <name evidence="13" type="ORF">RB195_014126</name>
</gene>
<keyword evidence="8 11" id="KW-0594">Phospholipid biosynthesis</keyword>
<keyword evidence="6" id="KW-0677">Repeat</keyword>
<keyword evidence="7 11" id="KW-0443">Lipid metabolism</keyword>
<keyword evidence="9 11" id="KW-1208">Phospholipid metabolism</keyword>
<comment type="pathway">
    <text evidence="2 11">Phospholipid metabolism; phosphatidylglycerol biosynthesis; phosphatidylglycerol from CDP-diacylglycerol: step 1/2.</text>
</comment>
<evidence type="ECO:0000313" key="13">
    <source>
        <dbReference type="EMBL" id="KAK6755563.1"/>
    </source>
</evidence>
<evidence type="ECO:0000256" key="11">
    <source>
        <dbReference type="RuleBase" id="RU365024"/>
    </source>
</evidence>
<dbReference type="SUPFAM" id="SSF56024">
    <property type="entry name" value="Phospholipase D/nuclease"/>
    <property type="match status" value="2"/>
</dbReference>
<comment type="caution">
    <text evidence="13">The sequence shown here is derived from an EMBL/GenBank/DDBJ whole genome shotgun (WGS) entry which is preliminary data.</text>
</comment>
<keyword evidence="11" id="KW-0547">Nucleotide-binding</keyword>
<dbReference type="EMBL" id="JAVFWL010000005">
    <property type="protein sequence ID" value="KAK6755563.1"/>
    <property type="molecule type" value="Genomic_DNA"/>
</dbReference>
<dbReference type="InterPro" id="IPR016270">
    <property type="entry name" value="PGS1"/>
</dbReference>
<dbReference type="SMART" id="SM00155">
    <property type="entry name" value="PLDc"/>
    <property type="match status" value="2"/>
</dbReference>
<evidence type="ECO:0000256" key="10">
    <source>
        <dbReference type="ARBA" id="ARBA00048586"/>
    </source>
</evidence>
<evidence type="ECO:0000256" key="5">
    <source>
        <dbReference type="ARBA" id="ARBA00022679"/>
    </source>
</evidence>
<feature type="domain" description="PLD phosphodiesterase" evidence="12">
    <location>
        <begin position="212"/>
        <end position="238"/>
    </location>
</feature>
<evidence type="ECO:0000256" key="6">
    <source>
        <dbReference type="ARBA" id="ARBA00022737"/>
    </source>
</evidence>
<evidence type="ECO:0000256" key="7">
    <source>
        <dbReference type="ARBA" id="ARBA00023098"/>
    </source>
</evidence>
<keyword evidence="4 11" id="KW-0444">Lipid biosynthesis</keyword>
<proteinExistence type="inferred from homology"/>
<dbReference type="Gene3D" id="3.30.870.10">
    <property type="entry name" value="Endonuclease Chain A"/>
    <property type="match status" value="2"/>
</dbReference>
<comment type="similarity">
    <text evidence="3 11">Belongs to the CDP-alcohol phosphatidyltransferase class-II family.</text>
</comment>
<evidence type="ECO:0000313" key="14">
    <source>
        <dbReference type="Proteomes" id="UP001303046"/>
    </source>
</evidence>
<dbReference type="PANTHER" id="PTHR12586:SF1">
    <property type="entry name" value="CDP-DIACYLGLYCEROL--GLYCEROL-3-PHOSPHATE 3-PHOSPHATIDYLTRANSFERASE, MITOCHONDRIAL"/>
    <property type="match status" value="1"/>
</dbReference>
<dbReference type="InterPro" id="IPR025202">
    <property type="entry name" value="PLD-like_dom"/>
</dbReference>
<dbReference type="Proteomes" id="UP001303046">
    <property type="component" value="Unassembled WGS sequence"/>
</dbReference>
<evidence type="ECO:0000259" key="12">
    <source>
        <dbReference type="PROSITE" id="PS50035"/>
    </source>
</evidence>
<evidence type="ECO:0000256" key="2">
    <source>
        <dbReference type="ARBA" id="ARBA00005042"/>
    </source>
</evidence>
<evidence type="ECO:0000256" key="9">
    <source>
        <dbReference type="ARBA" id="ARBA00023264"/>
    </source>
</evidence>
<dbReference type="InterPro" id="IPR001736">
    <property type="entry name" value="PLipase_D/transphosphatidylase"/>
</dbReference>
<comment type="catalytic activity">
    <reaction evidence="10 11">
        <text>a CDP-1,2-diacyl-sn-glycerol + sn-glycerol 3-phosphate = a 1,2-diacyl-sn-glycero-3-phospho-(1'-sn-glycero-3'-phosphate) + CMP + H(+)</text>
        <dbReference type="Rhea" id="RHEA:12593"/>
        <dbReference type="ChEBI" id="CHEBI:15378"/>
        <dbReference type="ChEBI" id="CHEBI:57597"/>
        <dbReference type="ChEBI" id="CHEBI:58332"/>
        <dbReference type="ChEBI" id="CHEBI:60110"/>
        <dbReference type="ChEBI" id="CHEBI:60377"/>
        <dbReference type="EC" id="2.7.8.5"/>
    </reaction>
</comment>
<keyword evidence="5 11" id="KW-0808">Transferase</keyword>
<keyword evidence="11" id="KW-0496">Mitochondrion</keyword>
<evidence type="ECO:0000256" key="1">
    <source>
        <dbReference type="ARBA" id="ARBA00003537"/>
    </source>
</evidence>
<sequence>MRWMGCTGEAGLKDTKIRRTQHQLVKNCQQNRIYKHTHVALLKKRVSFARNHQKLVRLYMHLAVAPRLESPGETVERLLTTVNMDWNLPECRAIPVAASSVRVLETPKEFYDFLVERSRYAKFRIVFSTLYFGDGLLEHKLIDSIGSNIEQNDKLRVDILLDYLRGTRGVGEEKSSTSLLRTIADKATVYLYHTPKLTGFVKNVLPERTNEIVGLQHMKVYIFDNSVLISGANLSDSYFVNRQDRYVLFENCKDLADFFHDIINAVGDCSFLLKGDGSIVLHPSCTVHPYEGSFIDYRNLLRSKVSSVIASLQAKQISSSQSSSDTLLYPLVQMGLFGYNEEYELLKQIFCSKNNTVSLTMASGYFNCIKEYEQLIFSEGKYSMDIITAAPKANGFFGAAGPSGYIPALYSWVCERVLTLKDKYARNDVNLYEYHRDGWTFHAKGLWIDTPVQTATLMGSSNFGYRSVHRDLEAEILLVTSNDRLRAQLKDERKRLFDYSSFLDAAALRRVDHHIPVIVRIVSRMVRNFF</sequence>
<dbReference type="EC" id="2.7.8.5" evidence="11"/>